<accession>A0A6A4HG14</accession>
<dbReference type="EMBL" id="ML769507">
    <property type="protein sequence ID" value="KAE9396836.1"/>
    <property type="molecule type" value="Genomic_DNA"/>
</dbReference>
<keyword evidence="3" id="KW-1185">Reference proteome</keyword>
<organism evidence="2 3">
    <name type="scientific">Gymnopus androsaceus JB14</name>
    <dbReference type="NCBI Taxonomy" id="1447944"/>
    <lineage>
        <taxon>Eukaryota</taxon>
        <taxon>Fungi</taxon>
        <taxon>Dikarya</taxon>
        <taxon>Basidiomycota</taxon>
        <taxon>Agaricomycotina</taxon>
        <taxon>Agaricomycetes</taxon>
        <taxon>Agaricomycetidae</taxon>
        <taxon>Agaricales</taxon>
        <taxon>Marasmiineae</taxon>
        <taxon>Omphalotaceae</taxon>
        <taxon>Gymnopus</taxon>
    </lineage>
</organism>
<dbReference type="AlphaFoldDB" id="A0A6A4HG14"/>
<name>A0A6A4HG14_9AGAR</name>
<feature type="compositionally biased region" description="Basic and acidic residues" evidence="1">
    <location>
        <begin position="42"/>
        <end position="52"/>
    </location>
</feature>
<protein>
    <submittedName>
        <fullName evidence="2">Uncharacterized protein</fullName>
    </submittedName>
</protein>
<feature type="region of interest" description="Disordered" evidence="1">
    <location>
        <begin position="99"/>
        <end position="126"/>
    </location>
</feature>
<evidence type="ECO:0000313" key="2">
    <source>
        <dbReference type="EMBL" id="KAE9396836.1"/>
    </source>
</evidence>
<proteinExistence type="predicted"/>
<evidence type="ECO:0000313" key="3">
    <source>
        <dbReference type="Proteomes" id="UP000799118"/>
    </source>
</evidence>
<gene>
    <name evidence="2" type="ORF">BT96DRAFT_941384</name>
</gene>
<evidence type="ECO:0000256" key="1">
    <source>
        <dbReference type="SAM" id="MobiDB-lite"/>
    </source>
</evidence>
<feature type="compositionally biased region" description="Polar residues" evidence="1">
    <location>
        <begin position="99"/>
        <end position="117"/>
    </location>
</feature>
<feature type="region of interest" description="Disordered" evidence="1">
    <location>
        <begin position="35"/>
        <end position="87"/>
    </location>
</feature>
<reference evidence="2" key="1">
    <citation type="journal article" date="2019" name="Environ. Microbiol.">
        <title>Fungal ecological strategies reflected in gene transcription - a case study of two litter decomposers.</title>
        <authorList>
            <person name="Barbi F."/>
            <person name="Kohler A."/>
            <person name="Barry K."/>
            <person name="Baskaran P."/>
            <person name="Daum C."/>
            <person name="Fauchery L."/>
            <person name="Ihrmark K."/>
            <person name="Kuo A."/>
            <person name="LaButti K."/>
            <person name="Lipzen A."/>
            <person name="Morin E."/>
            <person name="Grigoriev I.V."/>
            <person name="Henrissat B."/>
            <person name="Lindahl B."/>
            <person name="Martin F."/>
        </authorList>
    </citation>
    <scope>NUCLEOTIDE SEQUENCE</scope>
    <source>
        <strain evidence="2">JB14</strain>
    </source>
</reference>
<sequence length="126" mass="13406">MHWVWRKILGRIAVSGEPRSVTNGQQNFTCLGASFLNPPPPRDGRGGRRGQIDGETGSRQILVGGGRNPPVGLASNDDQDQFVGGQAEGLIPELSRISATCRGTGNNDGFPDANNNGRPRREGGEQ</sequence>
<dbReference type="Proteomes" id="UP000799118">
    <property type="component" value="Unassembled WGS sequence"/>
</dbReference>